<feature type="compositionally biased region" description="Basic and acidic residues" evidence="1">
    <location>
        <begin position="36"/>
        <end position="48"/>
    </location>
</feature>
<sequence length="179" mass="20391">MKDDVAAHDMDDPLVDSSTGFFKQFDTGEDPEEDLEHQVIDGEPIEQRVEEDEQEEATEHTQIPYEVAARAFMEIIFHGTMSQNGDWKNNPSQCHLCLEDETISAEQKAHTYNKEEHLKNHMGSFIHTPLAPWCRQVEAQAEADHCPIMSPYCAEPGHYTCNESPRATLNSNLLDDDFL</sequence>
<dbReference type="KEGG" id="pfy:PFICI_13739"/>
<dbReference type="Proteomes" id="UP000030651">
    <property type="component" value="Unassembled WGS sequence"/>
</dbReference>
<accession>W3WMY4</accession>
<feature type="region of interest" description="Disordered" evidence="1">
    <location>
        <begin position="1"/>
        <end position="60"/>
    </location>
</feature>
<dbReference type="HOGENOM" id="CLU_1503969_0_0_1"/>
<dbReference type="RefSeq" id="XP_007840511.1">
    <property type="nucleotide sequence ID" value="XM_007842320.1"/>
</dbReference>
<reference evidence="3" key="1">
    <citation type="journal article" date="2015" name="BMC Genomics">
        <title>Genomic and transcriptomic analysis of the endophytic fungus Pestalotiopsis fici reveals its lifestyle and high potential for synthesis of natural products.</title>
        <authorList>
            <person name="Wang X."/>
            <person name="Zhang X."/>
            <person name="Liu L."/>
            <person name="Xiang M."/>
            <person name="Wang W."/>
            <person name="Sun X."/>
            <person name="Che Y."/>
            <person name="Guo L."/>
            <person name="Liu G."/>
            <person name="Guo L."/>
            <person name="Wang C."/>
            <person name="Yin W.B."/>
            <person name="Stadler M."/>
            <person name="Zhang X."/>
            <person name="Liu X."/>
        </authorList>
    </citation>
    <scope>NUCLEOTIDE SEQUENCE [LARGE SCALE GENOMIC DNA]</scope>
    <source>
        <strain evidence="3">W106-1 / CGMCC3.15140</strain>
    </source>
</reference>
<feature type="compositionally biased region" description="Basic and acidic residues" evidence="1">
    <location>
        <begin position="1"/>
        <end position="11"/>
    </location>
</feature>
<dbReference type="InParanoid" id="W3WMY4"/>
<keyword evidence="3" id="KW-1185">Reference proteome</keyword>
<proteinExistence type="predicted"/>
<dbReference type="OrthoDB" id="5082546at2759"/>
<dbReference type="AlphaFoldDB" id="W3WMY4"/>
<evidence type="ECO:0000256" key="1">
    <source>
        <dbReference type="SAM" id="MobiDB-lite"/>
    </source>
</evidence>
<dbReference type="GeneID" id="19278752"/>
<evidence type="ECO:0000313" key="3">
    <source>
        <dbReference type="Proteomes" id="UP000030651"/>
    </source>
</evidence>
<organism evidence="2 3">
    <name type="scientific">Pestalotiopsis fici (strain W106-1 / CGMCC3.15140)</name>
    <dbReference type="NCBI Taxonomy" id="1229662"/>
    <lineage>
        <taxon>Eukaryota</taxon>
        <taxon>Fungi</taxon>
        <taxon>Dikarya</taxon>
        <taxon>Ascomycota</taxon>
        <taxon>Pezizomycotina</taxon>
        <taxon>Sordariomycetes</taxon>
        <taxon>Xylariomycetidae</taxon>
        <taxon>Amphisphaeriales</taxon>
        <taxon>Sporocadaceae</taxon>
        <taxon>Pestalotiopsis</taxon>
    </lineage>
</organism>
<gene>
    <name evidence="2" type="ORF">PFICI_13739</name>
</gene>
<name>W3WMY4_PESFW</name>
<protein>
    <submittedName>
        <fullName evidence="2">Uncharacterized protein</fullName>
    </submittedName>
</protein>
<dbReference type="EMBL" id="KI912119">
    <property type="protein sequence ID" value="ETS75255.1"/>
    <property type="molecule type" value="Genomic_DNA"/>
</dbReference>
<evidence type="ECO:0000313" key="2">
    <source>
        <dbReference type="EMBL" id="ETS75255.1"/>
    </source>
</evidence>